<dbReference type="GO" id="GO:0006412">
    <property type="term" value="P:translation"/>
    <property type="evidence" value="ECO:0007669"/>
    <property type="project" value="InterPro"/>
</dbReference>
<gene>
    <name evidence="5" type="ORF">SUZIE_168685</name>
</gene>
<evidence type="ECO:0000256" key="2">
    <source>
        <dbReference type="ARBA" id="ARBA00022980"/>
    </source>
</evidence>
<dbReference type="InterPro" id="IPR023575">
    <property type="entry name" value="Ribosomal_uS19_SF"/>
</dbReference>
<evidence type="ECO:0000256" key="3">
    <source>
        <dbReference type="ARBA" id="ARBA00023274"/>
    </source>
</evidence>
<dbReference type="AlphaFoldDB" id="A0AA41N2I6"/>
<evidence type="ECO:0000256" key="4">
    <source>
        <dbReference type="ARBA" id="ARBA00035469"/>
    </source>
</evidence>
<sequence>MEVKKKWSFHKSICLGMDLNQLLDTSCEQLRQLYNVWQCWRLNSGLCWKQYSLLKCLSKVKKEALPTKTHLQDR</sequence>
<protein>
    <recommendedName>
        <fullName evidence="4">40S ribosomal protein S15</fullName>
    </recommendedName>
</protein>
<dbReference type="Gene3D" id="3.30.860.10">
    <property type="entry name" value="30s Ribosomal Protein S19, Chain A"/>
    <property type="match status" value="1"/>
</dbReference>
<comment type="caution">
    <text evidence="5">The sequence shown here is derived from an EMBL/GenBank/DDBJ whole genome shotgun (WGS) entry which is preliminary data.</text>
</comment>
<keyword evidence="2 5" id="KW-0689">Ribosomal protein</keyword>
<dbReference type="Proteomes" id="UP001166674">
    <property type="component" value="Unassembled WGS sequence"/>
</dbReference>
<comment type="similarity">
    <text evidence="1">Belongs to the universal ribosomal protein uS19 family.</text>
</comment>
<dbReference type="GO" id="GO:1990904">
    <property type="term" value="C:ribonucleoprotein complex"/>
    <property type="evidence" value="ECO:0007669"/>
    <property type="project" value="UniProtKB-KW"/>
</dbReference>
<evidence type="ECO:0000313" key="5">
    <source>
        <dbReference type="EMBL" id="MBZ3882588.1"/>
    </source>
</evidence>
<accession>A0AA41N2I6</accession>
<evidence type="ECO:0000313" key="6">
    <source>
        <dbReference type="Proteomes" id="UP001166674"/>
    </source>
</evidence>
<name>A0AA41N2I6_SCICA</name>
<keyword evidence="3" id="KW-0687">Ribonucleoprotein</keyword>
<proteinExistence type="inferred from homology"/>
<dbReference type="GO" id="GO:0003735">
    <property type="term" value="F:structural constituent of ribosome"/>
    <property type="evidence" value="ECO:0007669"/>
    <property type="project" value="InterPro"/>
</dbReference>
<keyword evidence="6" id="KW-1185">Reference proteome</keyword>
<evidence type="ECO:0000256" key="1">
    <source>
        <dbReference type="ARBA" id="ARBA00007345"/>
    </source>
</evidence>
<dbReference type="GO" id="GO:0005840">
    <property type="term" value="C:ribosome"/>
    <property type="evidence" value="ECO:0007669"/>
    <property type="project" value="UniProtKB-KW"/>
</dbReference>
<reference evidence="5" key="1">
    <citation type="submission" date="2020-03" db="EMBL/GenBank/DDBJ databases">
        <title>Studies in the Genomics of Life Span.</title>
        <authorList>
            <person name="Glass D."/>
        </authorList>
    </citation>
    <scope>NUCLEOTIDE SEQUENCE</scope>
    <source>
        <strain evidence="5">SUZIE</strain>
        <tissue evidence="5">Muscle</tissue>
    </source>
</reference>
<organism evidence="5 6">
    <name type="scientific">Sciurus carolinensis</name>
    <name type="common">Eastern gray squirrel</name>
    <dbReference type="NCBI Taxonomy" id="30640"/>
    <lineage>
        <taxon>Eukaryota</taxon>
        <taxon>Metazoa</taxon>
        <taxon>Chordata</taxon>
        <taxon>Craniata</taxon>
        <taxon>Vertebrata</taxon>
        <taxon>Euteleostomi</taxon>
        <taxon>Mammalia</taxon>
        <taxon>Eutheria</taxon>
        <taxon>Euarchontoglires</taxon>
        <taxon>Glires</taxon>
        <taxon>Rodentia</taxon>
        <taxon>Sciuromorpha</taxon>
        <taxon>Sciuridae</taxon>
        <taxon>Sciurinae</taxon>
        <taxon>Sciurini</taxon>
        <taxon>Sciurus</taxon>
    </lineage>
</organism>
<dbReference type="EMBL" id="JAATJV010382665">
    <property type="protein sequence ID" value="MBZ3882588.1"/>
    <property type="molecule type" value="Genomic_DNA"/>
</dbReference>